<feature type="region of interest" description="Disordered" evidence="2">
    <location>
        <begin position="456"/>
        <end position="488"/>
    </location>
</feature>
<keyword evidence="4" id="KW-1185">Reference proteome</keyword>
<feature type="compositionally biased region" description="Basic and acidic residues" evidence="2">
    <location>
        <begin position="478"/>
        <end position="488"/>
    </location>
</feature>
<proteinExistence type="predicted"/>
<evidence type="ECO:0000256" key="1">
    <source>
        <dbReference type="SAM" id="Coils"/>
    </source>
</evidence>
<feature type="compositionally biased region" description="Basic and acidic residues" evidence="2">
    <location>
        <begin position="349"/>
        <end position="359"/>
    </location>
</feature>
<reference evidence="3 4" key="1">
    <citation type="submission" date="2016-11" db="EMBL/GenBank/DDBJ databases">
        <title>The macronuclear genome of Stentor coeruleus: a giant cell with tiny introns.</title>
        <authorList>
            <person name="Slabodnick M."/>
            <person name="Ruby J.G."/>
            <person name="Reiff S.B."/>
            <person name="Swart E.C."/>
            <person name="Gosai S."/>
            <person name="Prabakaran S."/>
            <person name="Witkowska E."/>
            <person name="Larue G.E."/>
            <person name="Fisher S."/>
            <person name="Freeman R.M."/>
            <person name="Gunawardena J."/>
            <person name="Chu W."/>
            <person name="Stover N.A."/>
            <person name="Gregory B.D."/>
            <person name="Nowacki M."/>
            <person name="Derisi J."/>
            <person name="Roy S.W."/>
            <person name="Marshall W.F."/>
            <person name="Sood P."/>
        </authorList>
    </citation>
    <scope>NUCLEOTIDE SEQUENCE [LARGE SCALE GENOMIC DNA]</scope>
    <source>
        <strain evidence="3">WM001</strain>
    </source>
</reference>
<feature type="compositionally biased region" description="Basic and acidic residues" evidence="2">
    <location>
        <begin position="313"/>
        <end position="327"/>
    </location>
</feature>
<feature type="compositionally biased region" description="Basic and acidic residues" evidence="2">
    <location>
        <begin position="376"/>
        <end position="388"/>
    </location>
</feature>
<evidence type="ECO:0000256" key="2">
    <source>
        <dbReference type="SAM" id="MobiDB-lite"/>
    </source>
</evidence>
<sequence>MSSNSVYNGQYRILPLNYISQDPYDSTKLYEQHRDLIREKVLALPNSPRSKLKIEKSFDDLLDYIHYSRKLHMDPYPYYTQNHEQIPGNFDRKYQELLELLEKEKNFRLSLESENNNLKARIAYFGQVDKQYEDYKISAMKTSKLQNEIDQLNIRVKLLVNENEDLRRGILYNRENTVNNRRWKEELEREVLKNQGILRELKDFKAAYEELRLAYACDANNEKEKYDNLYGEKIQVESLLRDLNYKYKKLLNDYNCYRDSGQQYRNTQRSSKESGENQRDPDYKEDFKQQDKEPDKMLKASVNSSENSPKQIEFYERSSAKEVKPNEIKTQNNDGTSQKTLLKTYESTFHNEKEQDKPSQKPNNKSLKPTSKKPNNHIENKEIQENIKKIPTIKQNSVPDTRIKEIEERLYSLQEKLSEQTAVNQKILKPNTENPHINLAQTLKCKNSNPIQDKNFSPYATCNSNISQKSSNRRNSARKNDIEIDSHDEKKPINLEDIYRRNSGNNGRKSKIFTSREDFYSCGNLPLSQSKNYENAHQCKTCARKHGEDWARSSSKL</sequence>
<feature type="coiled-coil region" evidence="1">
    <location>
        <begin position="101"/>
        <end position="169"/>
    </location>
</feature>
<gene>
    <name evidence="3" type="ORF">SteCoe_35023</name>
</gene>
<feature type="compositionally biased region" description="Polar residues" evidence="2">
    <location>
        <begin position="328"/>
        <end position="348"/>
    </location>
</feature>
<feature type="compositionally biased region" description="Polar residues" evidence="2">
    <location>
        <begin position="301"/>
        <end position="310"/>
    </location>
</feature>
<evidence type="ECO:0000313" key="3">
    <source>
        <dbReference type="EMBL" id="OMJ67730.1"/>
    </source>
</evidence>
<feature type="compositionally biased region" description="Polar residues" evidence="2">
    <location>
        <begin position="456"/>
        <end position="470"/>
    </location>
</feature>
<evidence type="ECO:0000313" key="4">
    <source>
        <dbReference type="Proteomes" id="UP000187209"/>
    </source>
</evidence>
<comment type="caution">
    <text evidence="3">The sequence shown here is derived from an EMBL/GenBank/DDBJ whole genome shotgun (WGS) entry which is preliminary data.</text>
</comment>
<keyword evidence="1" id="KW-0175">Coiled coil</keyword>
<dbReference type="Proteomes" id="UP000187209">
    <property type="component" value="Unassembled WGS sequence"/>
</dbReference>
<protein>
    <submittedName>
        <fullName evidence="3">Uncharacterized protein</fullName>
    </submittedName>
</protein>
<organism evidence="3 4">
    <name type="scientific">Stentor coeruleus</name>
    <dbReference type="NCBI Taxonomy" id="5963"/>
    <lineage>
        <taxon>Eukaryota</taxon>
        <taxon>Sar</taxon>
        <taxon>Alveolata</taxon>
        <taxon>Ciliophora</taxon>
        <taxon>Postciliodesmatophora</taxon>
        <taxon>Heterotrichea</taxon>
        <taxon>Heterotrichida</taxon>
        <taxon>Stentoridae</taxon>
        <taxon>Stentor</taxon>
    </lineage>
</organism>
<feature type="compositionally biased region" description="Basic and acidic residues" evidence="2">
    <location>
        <begin position="270"/>
        <end position="298"/>
    </location>
</feature>
<dbReference type="OrthoDB" id="327166at2759"/>
<name>A0A1R2ATK1_9CILI</name>
<feature type="region of interest" description="Disordered" evidence="2">
    <location>
        <begin position="261"/>
        <end position="393"/>
    </location>
</feature>
<dbReference type="EMBL" id="MPUH01001444">
    <property type="protein sequence ID" value="OMJ67730.1"/>
    <property type="molecule type" value="Genomic_DNA"/>
</dbReference>
<accession>A0A1R2ATK1</accession>
<feature type="compositionally biased region" description="Polar residues" evidence="2">
    <location>
        <begin position="360"/>
        <end position="369"/>
    </location>
</feature>
<dbReference type="AlphaFoldDB" id="A0A1R2ATK1"/>